<dbReference type="CDD" id="cd00042">
    <property type="entry name" value="CY"/>
    <property type="match status" value="1"/>
</dbReference>
<dbReference type="InterPro" id="IPR006525">
    <property type="entry name" value="Cystatin-related_pln"/>
</dbReference>
<dbReference type="Proteomes" id="UP001454036">
    <property type="component" value="Unassembled WGS sequence"/>
</dbReference>
<keyword evidence="2" id="KW-0789">Thiol protease inhibitor</keyword>
<evidence type="ECO:0000313" key="4">
    <source>
        <dbReference type="EMBL" id="GAA0172507.1"/>
    </source>
</evidence>
<dbReference type="InterPro" id="IPR000010">
    <property type="entry name" value="Cystatin_dom"/>
</dbReference>
<dbReference type="PANTHER" id="PTHR31260">
    <property type="entry name" value="CYSTATIN/MONELLIN SUPERFAMILY PROTEIN"/>
    <property type="match status" value="1"/>
</dbReference>
<organism evidence="4 5">
    <name type="scientific">Lithospermum erythrorhizon</name>
    <name type="common">Purple gromwell</name>
    <name type="synonym">Lithospermum officinale var. erythrorhizon</name>
    <dbReference type="NCBI Taxonomy" id="34254"/>
    <lineage>
        <taxon>Eukaryota</taxon>
        <taxon>Viridiplantae</taxon>
        <taxon>Streptophyta</taxon>
        <taxon>Embryophyta</taxon>
        <taxon>Tracheophyta</taxon>
        <taxon>Spermatophyta</taxon>
        <taxon>Magnoliopsida</taxon>
        <taxon>eudicotyledons</taxon>
        <taxon>Gunneridae</taxon>
        <taxon>Pentapetalae</taxon>
        <taxon>asterids</taxon>
        <taxon>lamiids</taxon>
        <taxon>Boraginales</taxon>
        <taxon>Boraginaceae</taxon>
        <taxon>Boraginoideae</taxon>
        <taxon>Lithospermeae</taxon>
        <taxon>Lithospermum</taxon>
    </lineage>
</organism>
<comment type="caution">
    <text evidence="4">The sequence shown here is derived from an EMBL/GenBank/DDBJ whole genome shotgun (WGS) entry which is preliminary data.</text>
</comment>
<keyword evidence="1" id="KW-0646">Protease inhibitor</keyword>
<dbReference type="Pfam" id="PF16845">
    <property type="entry name" value="SQAPI"/>
    <property type="match status" value="1"/>
</dbReference>
<gene>
    <name evidence="4" type="ORF">LIER_41348</name>
</gene>
<dbReference type="GO" id="GO:0004869">
    <property type="term" value="F:cysteine-type endopeptidase inhibitor activity"/>
    <property type="evidence" value="ECO:0007669"/>
    <property type="project" value="UniProtKB-KW"/>
</dbReference>
<dbReference type="PANTHER" id="PTHR31260:SF28">
    <property type="entry name" value="CYSTATIN DOMAIN PROTEIN"/>
    <property type="match status" value="1"/>
</dbReference>
<dbReference type="SUPFAM" id="SSF54403">
    <property type="entry name" value="Cystatin/monellin"/>
    <property type="match status" value="1"/>
</dbReference>
<proteinExistence type="predicted"/>
<dbReference type="InterPro" id="IPR006462">
    <property type="entry name" value="MS5"/>
</dbReference>
<evidence type="ECO:0000259" key="3">
    <source>
        <dbReference type="Pfam" id="PF16845"/>
    </source>
</evidence>
<protein>
    <recommendedName>
        <fullName evidence="3">Cystatin domain-containing protein</fullName>
    </recommendedName>
</protein>
<accession>A0AAV3R7Y6</accession>
<evidence type="ECO:0000313" key="5">
    <source>
        <dbReference type="Proteomes" id="UP001454036"/>
    </source>
</evidence>
<reference evidence="4 5" key="1">
    <citation type="submission" date="2024-01" db="EMBL/GenBank/DDBJ databases">
        <title>The complete chloroplast genome sequence of Lithospermum erythrorhizon: insights into the phylogenetic relationship among Boraginaceae species and the maternal lineages of purple gromwells.</title>
        <authorList>
            <person name="Okada T."/>
            <person name="Watanabe K."/>
        </authorList>
    </citation>
    <scope>NUCLEOTIDE SEQUENCE [LARGE SCALE GENOMIC DNA]</scope>
</reference>
<sequence length="121" mass="14084">MIKHTEYTWTKQPKARVSMFRATIYGATIPCGIVRIKKEDEIKYKKAECAAKLAVEKYNNKENKKLLFLEITNLNMQATAGALYYITFKAKDSSSDQVQIYQTKVWEKINTGYDIKVFRMV</sequence>
<dbReference type="AlphaFoldDB" id="A0AAV3R7Y6"/>
<evidence type="ECO:0000256" key="1">
    <source>
        <dbReference type="ARBA" id="ARBA00022690"/>
    </source>
</evidence>
<name>A0AAV3R7Y6_LITER</name>
<dbReference type="InterPro" id="IPR046350">
    <property type="entry name" value="Cystatin_sf"/>
</dbReference>
<dbReference type="NCBIfam" id="TIGR01638">
    <property type="entry name" value="Atha_cystat_rel"/>
    <property type="match status" value="1"/>
</dbReference>
<evidence type="ECO:0000256" key="2">
    <source>
        <dbReference type="ARBA" id="ARBA00022704"/>
    </source>
</evidence>
<feature type="domain" description="Cystatin" evidence="3">
    <location>
        <begin position="45"/>
        <end position="113"/>
    </location>
</feature>
<dbReference type="EMBL" id="BAABME010025659">
    <property type="protein sequence ID" value="GAA0172507.1"/>
    <property type="molecule type" value="Genomic_DNA"/>
</dbReference>
<dbReference type="Gene3D" id="3.10.450.10">
    <property type="match status" value="1"/>
</dbReference>
<keyword evidence="5" id="KW-1185">Reference proteome</keyword>